<dbReference type="OrthoDB" id="159632at2"/>
<dbReference type="Gene3D" id="1.10.10.60">
    <property type="entry name" value="Homeodomain-like"/>
    <property type="match status" value="2"/>
</dbReference>
<dbReference type="Gene3D" id="3.40.50.2300">
    <property type="match status" value="1"/>
</dbReference>
<keyword evidence="4" id="KW-0902">Two-component regulatory system</keyword>
<evidence type="ECO:0000256" key="5">
    <source>
        <dbReference type="ARBA" id="ARBA00023015"/>
    </source>
</evidence>
<comment type="caution">
    <text evidence="11">The sequence shown here is derived from an EMBL/GenBank/DDBJ whole genome shotgun (WGS) entry which is preliminary data.</text>
</comment>
<evidence type="ECO:0000256" key="8">
    <source>
        <dbReference type="PROSITE-ProRule" id="PRU00169"/>
    </source>
</evidence>
<dbReference type="SMART" id="SM00448">
    <property type="entry name" value="REC"/>
    <property type="match status" value="1"/>
</dbReference>
<keyword evidence="12" id="KW-1185">Reference proteome</keyword>
<dbReference type="Pfam" id="PF12833">
    <property type="entry name" value="HTH_18"/>
    <property type="match status" value="1"/>
</dbReference>
<keyword evidence="5" id="KW-0805">Transcription regulation</keyword>
<keyword evidence="3 8" id="KW-0597">Phosphoprotein</keyword>
<evidence type="ECO:0000313" key="11">
    <source>
        <dbReference type="EMBL" id="PXW86002.1"/>
    </source>
</evidence>
<gene>
    <name evidence="11" type="ORF">DFR56_109165</name>
</gene>
<feature type="domain" description="HTH araC/xylS-type" evidence="9">
    <location>
        <begin position="155"/>
        <end position="253"/>
    </location>
</feature>
<keyword evidence="6" id="KW-0238">DNA-binding</keyword>
<sequence length="257" mass="29657">MYKVLVVEDEDIIRKGLTYKVDWLKNDCIVVGSAVDGNDGLEKVVELQPDLVVTDIRMPFKDGIAMLEEGLKTHDFETIIISGYGEFEYAKKAISLGVSEYILKPIDLSIFDQAVKKLIGKIEAKSNQVLKWESLSIYRELLDVKSFSKQSTPVTDMLEYIKENHHKKLSLSDLSEAYHVSSAYLNAKFKEGTGYTFNDFLNRFRIMKAIEMIKESNMLIYEIAELVGFKDYKYFSQVFKKYVGYSPSNFIRRREVE</sequence>
<dbReference type="GO" id="GO:0005737">
    <property type="term" value="C:cytoplasm"/>
    <property type="evidence" value="ECO:0007669"/>
    <property type="project" value="UniProtKB-SubCell"/>
</dbReference>
<dbReference type="InterPro" id="IPR018062">
    <property type="entry name" value="HTH_AraC-typ_CS"/>
</dbReference>
<evidence type="ECO:0000259" key="9">
    <source>
        <dbReference type="PROSITE" id="PS01124"/>
    </source>
</evidence>
<comment type="subcellular location">
    <subcellularLocation>
        <location evidence="1">Cytoplasm</location>
    </subcellularLocation>
</comment>
<proteinExistence type="predicted"/>
<dbReference type="InterPro" id="IPR020449">
    <property type="entry name" value="Tscrpt_reg_AraC-type_HTH"/>
</dbReference>
<keyword evidence="2" id="KW-0963">Cytoplasm</keyword>
<evidence type="ECO:0000259" key="10">
    <source>
        <dbReference type="PROSITE" id="PS50110"/>
    </source>
</evidence>
<feature type="domain" description="Response regulatory" evidence="10">
    <location>
        <begin position="3"/>
        <end position="119"/>
    </location>
</feature>
<dbReference type="SUPFAM" id="SSF52172">
    <property type="entry name" value="CheY-like"/>
    <property type="match status" value="1"/>
</dbReference>
<dbReference type="InterPro" id="IPR001789">
    <property type="entry name" value="Sig_transdc_resp-reg_receiver"/>
</dbReference>
<dbReference type="InterPro" id="IPR018060">
    <property type="entry name" value="HTH_AraC"/>
</dbReference>
<dbReference type="InterPro" id="IPR011006">
    <property type="entry name" value="CheY-like_superfamily"/>
</dbReference>
<dbReference type="Proteomes" id="UP000247978">
    <property type="component" value="Unassembled WGS sequence"/>
</dbReference>
<dbReference type="EMBL" id="QJJQ01000009">
    <property type="protein sequence ID" value="PXW86002.1"/>
    <property type="molecule type" value="Genomic_DNA"/>
</dbReference>
<organism evidence="11 12">
    <name type="scientific">Pseudogracilibacillus auburnensis</name>
    <dbReference type="NCBI Taxonomy" id="1494959"/>
    <lineage>
        <taxon>Bacteria</taxon>
        <taxon>Bacillati</taxon>
        <taxon>Bacillota</taxon>
        <taxon>Bacilli</taxon>
        <taxon>Bacillales</taxon>
        <taxon>Bacillaceae</taxon>
        <taxon>Pseudogracilibacillus</taxon>
    </lineage>
</organism>
<evidence type="ECO:0000256" key="1">
    <source>
        <dbReference type="ARBA" id="ARBA00004496"/>
    </source>
</evidence>
<dbReference type="SUPFAM" id="SSF46689">
    <property type="entry name" value="Homeodomain-like"/>
    <property type="match status" value="2"/>
</dbReference>
<dbReference type="GO" id="GO:0000160">
    <property type="term" value="P:phosphorelay signal transduction system"/>
    <property type="evidence" value="ECO:0007669"/>
    <property type="project" value="UniProtKB-KW"/>
</dbReference>
<dbReference type="PROSITE" id="PS00041">
    <property type="entry name" value="HTH_ARAC_FAMILY_1"/>
    <property type="match status" value="1"/>
</dbReference>
<dbReference type="PRINTS" id="PR00032">
    <property type="entry name" value="HTHARAC"/>
</dbReference>
<reference evidence="11 12" key="1">
    <citation type="submission" date="2018-05" db="EMBL/GenBank/DDBJ databases">
        <title>Genomic Encyclopedia of Type Strains, Phase IV (KMG-IV): sequencing the most valuable type-strain genomes for metagenomic binning, comparative biology and taxonomic classification.</title>
        <authorList>
            <person name="Goeker M."/>
        </authorList>
    </citation>
    <scope>NUCLEOTIDE SEQUENCE [LARGE SCALE GENOMIC DNA]</scope>
    <source>
        <strain evidence="11 12">DSM 28556</strain>
    </source>
</reference>
<dbReference type="AlphaFoldDB" id="A0A2V3VVJ4"/>
<accession>A0A2V3VVJ4</accession>
<keyword evidence="7" id="KW-0804">Transcription</keyword>
<evidence type="ECO:0000256" key="2">
    <source>
        <dbReference type="ARBA" id="ARBA00022490"/>
    </source>
</evidence>
<dbReference type="PANTHER" id="PTHR42713">
    <property type="entry name" value="HISTIDINE KINASE-RELATED"/>
    <property type="match status" value="1"/>
</dbReference>
<dbReference type="GO" id="GO:0003700">
    <property type="term" value="F:DNA-binding transcription factor activity"/>
    <property type="evidence" value="ECO:0007669"/>
    <property type="project" value="InterPro"/>
</dbReference>
<dbReference type="GO" id="GO:0043565">
    <property type="term" value="F:sequence-specific DNA binding"/>
    <property type="evidence" value="ECO:0007669"/>
    <property type="project" value="InterPro"/>
</dbReference>
<evidence type="ECO:0000256" key="3">
    <source>
        <dbReference type="ARBA" id="ARBA00022553"/>
    </source>
</evidence>
<protein>
    <submittedName>
        <fullName evidence="11">AraC family two component transcriptional regulator</fullName>
    </submittedName>
</protein>
<feature type="modified residue" description="4-aspartylphosphate" evidence="8">
    <location>
        <position position="55"/>
    </location>
</feature>
<evidence type="ECO:0000313" key="12">
    <source>
        <dbReference type="Proteomes" id="UP000247978"/>
    </source>
</evidence>
<name>A0A2V3VVJ4_9BACI</name>
<dbReference type="InterPro" id="IPR009057">
    <property type="entry name" value="Homeodomain-like_sf"/>
</dbReference>
<evidence type="ECO:0000256" key="4">
    <source>
        <dbReference type="ARBA" id="ARBA00023012"/>
    </source>
</evidence>
<dbReference type="PANTHER" id="PTHR42713:SF3">
    <property type="entry name" value="TRANSCRIPTIONAL REGULATORY PROTEIN HPTR"/>
    <property type="match status" value="1"/>
</dbReference>
<evidence type="ECO:0000256" key="6">
    <source>
        <dbReference type="ARBA" id="ARBA00023125"/>
    </source>
</evidence>
<evidence type="ECO:0000256" key="7">
    <source>
        <dbReference type="ARBA" id="ARBA00023163"/>
    </source>
</evidence>
<dbReference type="SMART" id="SM00342">
    <property type="entry name" value="HTH_ARAC"/>
    <property type="match status" value="1"/>
</dbReference>
<dbReference type="Pfam" id="PF00072">
    <property type="entry name" value="Response_reg"/>
    <property type="match status" value="1"/>
</dbReference>
<dbReference type="PROSITE" id="PS01124">
    <property type="entry name" value="HTH_ARAC_FAMILY_2"/>
    <property type="match status" value="1"/>
</dbReference>
<dbReference type="InterPro" id="IPR051552">
    <property type="entry name" value="HptR"/>
</dbReference>
<dbReference type="PROSITE" id="PS50110">
    <property type="entry name" value="RESPONSE_REGULATORY"/>
    <property type="match status" value="1"/>
</dbReference>
<dbReference type="CDD" id="cd17536">
    <property type="entry name" value="REC_YesN-like"/>
    <property type="match status" value="1"/>
</dbReference>
<dbReference type="RefSeq" id="WP_110395952.1">
    <property type="nucleotide sequence ID" value="NZ_JADIJL010000002.1"/>
</dbReference>